<dbReference type="Proteomes" id="UP000087171">
    <property type="component" value="Chromosome Ca1"/>
</dbReference>
<feature type="compositionally biased region" description="Polar residues" evidence="1">
    <location>
        <begin position="117"/>
        <end position="132"/>
    </location>
</feature>
<dbReference type="AlphaFoldDB" id="A0A1S2XF52"/>
<dbReference type="GO" id="GO:0005635">
    <property type="term" value="C:nuclear envelope"/>
    <property type="evidence" value="ECO:0007669"/>
    <property type="project" value="TreeGrafter"/>
</dbReference>
<feature type="region of interest" description="Disordered" evidence="1">
    <location>
        <begin position="1"/>
        <end position="44"/>
    </location>
</feature>
<gene>
    <name evidence="3" type="primary">LOC101507132</name>
</gene>
<name>A0A1S2XF52_CICAR</name>
<proteinExistence type="predicted"/>
<feature type="region of interest" description="Disordered" evidence="1">
    <location>
        <begin position="72"/>
        <end position="96"/>
    </location>
</feature>
<keyword evidence="2" id="KW-1185">Reference proteome</keyword>
<dbReference type="eggNOG" id="ENOG502QVDV">
    <property type="taxonomic scope" value="Eukaryota"/>
</dbReference>
<protein>
    <submittedName>
        <fullName evidence="3">Nuclear pore complex protein NUP1</fullName>
    </submittedName>
</protein>
<sequence length="736" mass="80164">MDNTDQITAVALEERGAGGKLRKPPPRKPPASPYARPPSTASRRWISKLVDPACRLIAGGATRFLPSFFSTADSDSAIANPPTSTEDQGKWRTGEQNNEDNLLKSNLHLTASELSKIANTGDGSSKPNSSFDSVLPRQDEKGEPHENNKLSDIERLVKGKKFTRDEFNHIVEVLNSRAIDVSDVEEGKEPTNLTFRQADEGLVATHNVPQVSNERRNEESNGAIWGSSTPFCLSKVQDNIGASPIEIARAYMDFRSSEAGPSSKNLIRNVESTMLHSDEAAIKSYDPSPSKKSPTCWPGAVVQDAYATPLSQGSKYGLLNHARTPYSRTLLTKTKSKLIHTQGSYSHISSTPLRQSHTPLYLKDKLEVGASETGYESIGPIRRSRHKVGVQLTSRRPAYTSLNASQRDNSSLIECSNSTVATSMDPGGMSRTRKPLGFEGGVRTVHMHTSLMAKTILEHIDRNIPTPKEKSAELKLATKWQNPESSINTSTIFSNEDNGSVKLLDVGPCKYVGLGGSNSILRKEDEGNCNVDIQPREGTDKSVDIKKEGTLACDLKIYSSIPRLANDARTTQNFVSSQMFPRKSTDEDVLMALPSGGQYPCVVVNQEKKTVAINAASKPVLPPISIKKPESKWTLASDNSLGFSFPVTAPSSVFSEPPTPSIMPLLFSIGNQHQLEENCTQLSYSFGIKKSNPAVVFSFPSTSNTVHNDAGVIKFNFGSTDKARLSFSFGETAVNC</sequence>
<feature type="region of interest" description="Disordered" evidence="1">
    <location>
        <begin position="117"/>
        <end position="152"/>
    </location>
</feature>
<dbReference type="STRING" id="3827.A0A1S2XF52"/>
<evidence type="ECO:0000313" key="3">
    <source>
        <dbReference type="RefSeq" id="XP_004488415.1"/>
    </source>
</evidence>
<dbReference type="PANTHER" id="PTHR33416">
    <property type="entry name" value="NUCLEAR PORE COMPLEX PROTEIN NUP1"/>
    <property type="match status" value="1"/>
</dbReference>
<reference evidence="2" key="1">
    <citation type="journal article" date="2013" name="Nat. Biotechnol.">
        <title>Draft genome sequence of chickpea (Cicer arietinum) provides a resource for trait improvement.</title>
        <authorList>
            <person name="Varshney R.K."/>
            <person name="Song C."/>
            <person name="Saxena R.K."/>
            <person name="Azam S."/>
            <person name="Yu S."/>
            <person name="Sharpe A.G."/>
            <person name="Cannon S."/>
            <person name="Baek J."/>
            <person name="Rosen B.D."/>
            <person name="Tar'an B."/>
            <person name="Millan T."/>
            <person name="Zhang X."/>
            <person name="Ramsay L.D."/>
            <person name="Iwata A."/>
            <person name="Wang Y."/>
            <person name="Nelson W."/>
            <person name="Farmer A.D."/>
            <person name="Gaur P.M."/>
            <person name="Soderlund C."/>
            <person name="Penmetsa R.V."/>
            <person name="Xu C."/>
            <person name="Bharti A.K."/>
            <person name="He W."/>
            <person name="Winter P."/>
            <person name="Zhao S."/>
            <person name="Hane J.K."/>
            <person name="Carrasquilla-Garcia N."/>
            <person name="Condie J.A."/>
            <person name="Upadhyaya H.D."/>
            <person name="Luo M.C."/>
            <person name="Thudi M."/>
            <person name="Gowda C.L."/>
            <person name="Singh N.P."/>
            <person name="Lichtenzveig J."/>
            <person name="Gali K.K."/>
            <person name="Rubio J."/>
            <person name="Nadarajan N."/>
            <person name="Dolezel J."/>
            <person name="Bansal K.C."/>
            <person name="Xu X."/>
            <person name="Edwards D."/>
            <person name="Zhang G."/>
            <person name="Kahl G."/>
            <person name="Gil J."/>
            <person name="Singh K.B."/>
            <person name="Datta S.K."/>
            <person name="Jackson S.A."/>
            <person name="Wang J."/>
            <person name="Cook D.R."/>
        </authorList>
    </citation>
    <scope>NUCLEOTIDE SEQUENCE [LARGE SCALE GENOMIC DNA]</scope>
    <source>
        <strain evidence="2">cv. CDC Frontier</strain>
    </source>
</reference>
<feature type="compositionally biased region" description="Pro residues" evidence="1">
    <location>
        <begin position="27"/>
        <end position="36"/>
    </location>
</feature>
<organism evidence="2 3">
    <name type="scientific">Cicer arietinum</name>
    <name type="common">Chickpea</name>
    <name type="synonym">Garbanzo</name>
    <dbReference type="NCBI Taxonomy" id="3827"/>
    <lineage>
        <taxon>Eukaryota</taxon>
        <taxon>Viridiplantae</taxon>
        <taxon>Streptophyta</taxon>
        <taxon>Embryophyta</taxon>
        <taxon>Tracheophyta</taxon>
        <taxon>Spermatophyta</taxon>
        <taxon>Magnoliopsida</taxon>
        <taxon>eudicotyledons</taxon>
        <taxon>Gunneridae</taxon>
        <taxon>Pentapetalae</taxon>
        <taxon>rosids</taxon>
        <taxon>fabids</taxon>
        <taxon>Fabales</taxon>
        <taxon>Fabaceae</taxon>
        <taxon>Papilionoideae</taxon>
        <taxon>50 kb inversion clade</taxon>
        <taxon>NPAAA clade</taxon>
        <taxon>Hologalegina</taxon>
        <taxon>IRL clade</taxon>
        <taxon>Cicereae</taxon>
        <taxon>Cicer</taxon>
    </lineage>
</organism>
<dbReference type="RefSeq" id="XP_004488415.1">
    <property type="nucleotide sequence ID" value="XM_004488358.3"/>
</dbReference>
<dbReference type="OrthoDB" id="653151at2759"/>
<dbReference type="GeneID" id="101507132"/>
<evidence type="ECO:0000313" key="2">
    <source>
        <dbReference type="Proteomes" id="UP000087171"/>
    </source>
</evidence>
<dbReference type="PANTHER" id="PTHR33416:SF18">
    <property type="entry name" value="NUCLEOPORIN-LIKE PROTEIN"/>
    <property type="match status" value="1"/>
</dbReference>
<reference evidence="3" key="2">
    <citation type="submission" date="2025-08" db="UniProtKB">
        <authorList>
            <consortium name="RefSeq"/>
        </authorList>
    </citation>
    <scope>IDENTIFICATION</scope>
    <source>
        <tissue evidence="3">Etiolated seedlings</tissue>
    </source>
</reference>
<feature type="compositionally biased region" description="Basic and acidic residues" evidence="1">
    <location>
        <begin position="137"/>
        <end position="152"/>
    </location>
</feature>
<dbReference type="KEGG" id="cam:101507132"/>
<accession>A0A1S2XF52</accession>
<dbReference type="GO" id="GO:0071763">
    <property type="term" value="P:nuclear membrane organization"/>
    <property type="evidence" value="ECO:0007669"/>
    <property type="project" value="TreeGrafter"/>
</dbReference>
<dbReference type="PaxDb" id="3827-XP_004488415.1"/>
<evidence type="ECO:0000256" key="1">
    <source>
        <dbReference type="SAM" id="MobiDB-lite"/>
    </source>
</evidence>